<dbReference type="GO" id="GO:0051301">
    <property type="term" value="P:cell division"/>
    <property type="evidence" value="ECO:0007669"/>
    <property type="project" value="UniProtKB-KW"/>
</dbReference>
<dbReference type="Proteomes" id="UP001141806">
    <property type="component" value="Unassembled WGS sequence"/>
</dbReference>
<dbReference type="Pfam" id="PF12719">
    <property type="entry name" value="Cnd3"/>
    <property type="match status" value="1"/>
</dbReference>
<dbReference type="EMBL" id="JAMYWD010000004">
    <property type="protein sequence ID" value="KAJ4974961.1"/>
    <property type="molecule type" value="Genomic_DNA"/>
</dbReference>
<dbReference type="InterPro" id="IPR027165">
    <property type="entry name" value="CND3"/>
</dbReference>
<dbReference type="AlphaFoldDB" id="A0A9Q0KRI9"/>
<evidence type="ECO:0000256" key="8">
    <source>
        <dbReference type="SAM" id="MobiDB-lite"/>
    </source>
</evidence>
<evidence type="ECO:0000256" key="3">
    <source>
        <dbReference type="ARBA" id="ARBA00022454"/>
    </source>
</evidence>
<dbReference type="GO" id="GO:0000796">
    <property type="term" value="C:condensin complex"/>
    <property type="evidence" value="ECO:0007669"/>
    <property type="project" value="InterPro"/>
</dbReference>
<comment type="subcellular location">
    <subcellularLocation>
        <location evidence="1">Chromosome</location>
    </subcellularLocation>
</comment>
<dbReference type="PANTHER" id="PTHR14418">
    <property type="entry name" value="CONDENSIN COMPLEX SUBUNIT 3-RELATED"/>
    <property type="match status" value="1"/>
</dbReference>
<gene>
    <name evidence="10" type="ORF">NE237_008135</name>
</gene>
<reference evidence="10" key="1">
    <citation type="journal article" date="2023" name="Plant J.">
        <title>The genome of the king protea, Protea cynaroides.</title>
        <authorList>
            <person name="Chang J."/>
            <person name="Duong T.A."/>
            <person name="Schoeman C."/>
            <person name="Ma X."/>
            <person name="Roodt D."/>
            <person name="Barker N."/>
            <person name="Li Z."/>
            <person name="Van de Peer Y."/>
            <person name="Mizrachi E."/>
        </authorList>
    </citation>
    <scope>NUCLEOTIDE SEQUENCE</scope>
    <source>
        <tissue evidence="10">Young leaves</tissue>
    </source>
</reference>
<accession>A0A9Q0KRI9</accession>
<keyword evidence="3" id="KW-0158">Chromosome</keyword>
<keyword evidence="5" id="KW-0498">Mitosis</keyword>
<protein>
    <recommendedName>
        <fullName evidence="9">Nuclear condensin complex subunit 3 C-terminal domain-containing protein</fullName>
    </recommendedName>
</protein>
<dbReference type="InterPro" id="IPR025977">
    <property type="entry name" value="Cnd3_C"/>
</dbReference>
<proteinExistence type="inferred from homology"/>
<evidence type="ECO:0000256" key="4">
    <source>
        <dbReference type="ARBA" id="ARBA00022618"/>
    </source>
</evidence>
<evidence type="ECO:0000256" key="1">
    <source>
        <dbReference type="ARBA" id="ARBA00004286"/>
    </source>
</evidence>
<keyword evidence="11" id="KW-1185">Reference proteome</keyword>
<evidence type="ECO:0000256" key="5">
    <source>
        <dbReference type="ARBA" id="ARBA00022776"/>
    </source>
</evidence>
<evidence type="ECO:0000256" key="7">
    <source>
        <dbReference type="ARBA" id="ARBA00023306"/>
    </source>
</evidence>
<keyword evidence="4" id="KW-0132">Cell division</keyword>
<feature type="region of interest" description="Disordered" evidence="8">
    <location>
        <begin position="942"/>
        <end position="1040"/>
    </location>
</feature>
<dbReference type="InterPro" id="IPR011989">
    <property type="entry name" value="ARM-like"/>
</dbReference>
<dbReference type="InterPro" id="IPR016024">
    <property type="entry name" value="ARM-type_fold"/>
</dbReference>
<dbReference type="PANTHER" id="PTHR14418:SF5">
    <property type="entry name" value="CONDENSIN COMPLEX SUBUNIT 3"/>
    <property type="match status" value="1"/>
</dbReference>
<comment type="caution">
    <text evidence="10">The sequence shown here is derived from an EMBL/GenBank/DDBJ whole genome shotgun (WGS) entry which is preliminary data.</text>
</comment>
<comment type="similarity">
    <text evidence="2">Belongs to the CND3 (condensin subunit 3) family.</text>
</comment>
<feature type="domain" description="Nuclear condensin complex subunit 3 C-terminal" evidence="9">
    <location>
        <begin position="516"/>
        <end position="865"/>
    </location>
</feature>
<feature type="compositionally biased region" description="Acidic residues" evidence="8">
    <location>
        <begin position="1014"/>
        <end position="1040"/>
    </location>
</feature>
<keyword evidence="7" id="KW-0131">Cell cycle</keyword>
<feature type="region of interest" description="Disordered" evidence="8">
    <location>
        <begin position="798"/>
        <end position="820"/>
    </location>
</feature>
<dbReference type="OrthoDB" id="27187at2759"/>
<feature type="compositionally biased region" description="Polar residues" evidence="8">
    <location>
        <begin position="986"/>
        <end position="995"/>
    </location>
</feature>
<dbReference type="SUPFAM" id="SSF48371">
    <property type="entry name" value="ARM repeat"/>
    <property type="match status" value="1"/>
</dbReference>
<organism evidence="10 11">
    <name type="scientific">Protea cynaroides</name>
    <dbReference type="NCBI Taxonomy" id="273540"/>
    <lineage>
        <taxon>Eukaryota</taxon>
        <taxon>Viridiplantae</taxon>
        <taxon>Streptophyta</taxon>
        <taxon>Embryophyta</taxon>
        <taxon>Tracheophyta</taxon>
        <taxon>Spermatophyta</taxon>
        <taxon>Magnoliopsida</taxon>
        <taxon>Proteales</taxon>
        <taxon>Proteaceae</taxon>
        <taxon>Protea</taxon>
    </lineage>
</organism>
<evidence type="ECO:0000313" key="10">
    <source>
        <dbReference type="EMBL" id="KAJ4974961.1"/>
    </source>
</evidence>
<evidence type="ECO:0000259" key="9">
    <source>
        <dbReference type="Pfam" id="PF12719"/>
    </source>
</evidence>
<dbReference type="GO" id="GO:0007076">
    <property type="term" value="P:mitotic chromosome condensation"/>
    <property type="evidence" value="ECO:0007669"/>
    <property type="project" value="InterPro"/>
</dbReference>
<name>A0A9Q0KRI9_9MAGN</name>
<evidence type="ECO:0000256" key="2">
    <source>
        <dbReference type="ARBA" id="ARBA00006533"/>
    </source>
</evidence>
<dbReference type="GO" id="GO:0000793">
    <property type="term" value="C:condensed chromosome"/>
    <property type="evidence" value="ECO:0007669"/>
    <property type="project" value="TreeGrafter"/>
</dbReference>
<sequence length="1040" mass="116464">MEDREEKLLMQKIARVLDECRSSYAIHTRKLKELLALRSSSPLCFFSVFSKILTPLFDFQRRTVSAERIVRFVAVFSAHRDEKHASQCDAFLEEFLRFLLIAAAACNKTARFRSCQIISEIIMRLPDDAEVSNELWDEVIDCMKLRVGDKISAVRTFAVRALARFANDSENSDIVDLFLQTLALEQNAEVRKTIIISLPPFNATSAAIIGSTLDVSESVRKAAYFVLGNKFPLQSLSIKLRTMILQRGLADRSESVKKECLKMLKDEWLVKCCNGDPIVLLKFLDVETYESVGEAVMGTLLKAGMVNVQDGQSMRKFFVTTSDTNEGQCMPSNQLMEAEVALYWRALCRHLQNEAHEKGTDAAATMGTEAVVYAAEASDNNDLLEQILPATASDYIQLVKTHLNAGPNYRFVSRQLLLLGVILDFSDATNRKVGAALVQELLHRPLEDEVDDDGNKVVIGDGINLGGDREWATAVSELAWKVHASVGEFEDVVVCVVEELARPCRERTADYMQWMHCLAVTGLLLENVKSFHLLQKKVIEPVELLQSLLLPGAKHVNFDVQRVALRCLGLFGLLERKPNEGIVKQLRHSFVNGPTPVSIMASKALFDLGMWHGPQEVDKAMCQDLLSVSQDDKRNFAPVNFCELNGDSSIELFDLLYAGLDRRDGGEPTETDDNESVQAILGEGFSKILLLSQNYASISVSLHHLIFAKLINLYFRDEARELHRLKQCLSVFFEHYPAISSDHKKCISKAFIPVMRSMWPGIYGNAGGSSVLVSNLRKRATKASRFMLQMMQAPLYPKENEMEDESCRKKSPEISDSSEQLSVNFDSGDEGLAIRIAAEMVSFPMKKTAAEKSYLSALCRTVFLLNFRSSEQGAIKCMRGLLNRMAESISTDKELLKELKRMEAQLKALDEHPDEDLSKDQADFILGRLELERNIGLDPVASMLSTPAATRSTRPTRSRRRLRHEDVSSDEGETSPTSVVPPTPSMLSSRSQRASKTAALSKMMTKRTDRIQDHEDENDDEESDVTSEEEASDESDELAE</sequence>
<keyword evidence="6" id="KW-0226">DNA condensation</keyword>
<evidence type="ECO:0000313" key="11">
    <source>
        <dbReference type="Proteomes" id="UP001141806"/>
    </source>
</evidence>
<dbReference type="Gene3D" id="1.25.10.10">
    <property type="entry name" value="Leucine-rich Repeat Variant"/>
    <property type="match status" value="1"/>
</dbReference>
<evidence type="ECO:0000256" key="6">
    <source>
        <dbReference type="ARBA" id="ARBA00023067"/>
    </source>
</evidence>